<sequence>MDARPSGSQSAQRRETSSPGASIPDKSPRRRGDEGLQSPLIGRARENDPGSTRDTQVTLKPGTLRPNVSFPDASLGGRRRSAAFVAPADWPKGETEHEPHTPERKVPRCESPDTHNAGKPDHHQDHGISPRTEDKNFQRLLGGFMVALFVGLSLLVLGVLFSLHIVRGAPLTLTPGPWCTSDGCLQQAGYLQRSANTSVQPCQDFYSFVCHNWAPNRHSHQVEYIADVPAEMRNHWRLKNAALLFNGSLGPPSFERASAVFKACILRTEKDKTSDLEKFKKIMRDAGIPWPDDPSSEKHPLAVLLDLDANLGAPVWFKKTPLQPKPQQPSQSLDPADGRCGDPGLEVAFQAYAQDSHHRSEGGLVLHNTSYSPDQVFFLSLARGVCGLPAASMNDMLKNFKPFADAFECDSNSTMGGQRHCTFF</sequence>
<reference evidence="1 2" key="1">
    <citation type="journal article" date="2020" name="Cell">
        <title>Large-Scale Comparative Analyses of Tick Genomes Elucidate Their Genetic Diversity and Vector Capacities.</title>
        <authorList>
            <consortium name="Tick Genome and Microbiome Consortium (TIGMIC)"/>
            <person name="Jia N."/>
            <person name="Wang J."/>
            <person name="Shi W."/>
            <person name="Du L."/>
            <person name="Sun Y."/>
            <person name="Zhan W."/>
            <person name="Jiang J.F."/>
            <person name="Wang Q."/>
            <person name="Zhang B."/>
            <person name="Ji P."/>
            <person name="Bell-Sakyi L."/>
            <person name="Cui X.M."/>
            <person name="Yuan T.T."/>
            <person name="Jiang B.G."/>
            <person name="Yang W.F."/>
            <person name="Lam T.T."/>
            <person name="Chang Q.C."/>
            <person name="Ding S.J."/>
            <person name="Wang X.J."/>
            <person name="Zhu J.G."/>
            <person name="Ruan X.D."/>
            <person name="Zhao L."/>
            <person name="Wei J.T."/>
            <person name="Ye R.Z."/>
            <person name="Que T.C."/>
            <person name="Du C.H."/>
            <person name="Zhou Y.H."/>
            <person name="Cheng J.X."/>
            <person name="Dai P.F."/>
            <person name="Guo W.B."/>
            <person name="Han X.H."/>
            <person name="Huang E.J."/>
            <person name="Li L.F."/>
            <person name="Wei W."/>
            <person name="Gao Y.C."/>
            <person name="Liu J.Z."/>
            <person name="Shao H.Z."/>
            <person name="Wang X."/>
            <person name="Wang C.C."/>
            <person name="Yang T.C."/>
            <person name="Huo Q.B."/>
            <person name="Li W."/>
            <person name="Chen H.Y."/>
            <person name="Chen S.E."/>
            <person name="Zhou L.G."/>
            <person name="Ni X.B."/>
            <person name="Tian J.H."/>
            <person name="Sheng Y."/>
            <person name="Liu T."/>
            <person name="Pan Y.S."/>
            <person name="Xia L.Y."/>
            <person name="Li J."/>
            <person name="Zhao F."/>
            <person name="Cao W.C."/>
        </authorList>
    </citation>
    <scope>NUCLEOTIDE SEQUENCE [LARGE SCALE GENOMIC DNA]</scope>
    <source>
        <strain evidence="1">Iper-2018</strain>
    </source>
</reference>
<proteinExistence type="predicted"/>
<evidence type="ECO:0000313" key="1">
    <source>
        <dbReference type="EMBL" id="KAG0429779.1"/>
    </source>
</evidence>
<accession>A0AC60Q9E7</accession>
<keyword evidence="2" id="KW-1185">Reference proteome</keyword>
<gene>
    <name evidence="1" type="ORF">HPB47_023301</name>
</gene>
<organism evidence="1 2">
    <name type="scientific">Ixodes persulcatus</name>
    <name type="common">Taiga tick</name>
    <dbReference type="NCBI Taxonomy" id="34615"/>
    <lineage>
        <taxon>Eukaryota</taxon>
        <taxon>Metazoa</taxon>
        <taxon>Ecdysozoa</taxon>
        <taxon>Arthropoda</taxon>
        <taxon>Chelicerata</taxon>
        <taxon>Arachnida</taxon>
        <taxon>Acari</taxon>
        <taxon>Parasitiformes</taxon>
        <taxon>Ixodida</taxon>
        <taxon>Ixodoidea</taxon>
        <taxon>Ixodidae</taxon>
        <taxon>Ixodinae</taxon>
        <taxon>Ixodes</taxon>
    </lineage>
</organism>
<comment type="caution">
    <text evidence="1">The sequence shown here is derived from an EMBL/GenBank/DDBJ whole genome shotgun (WGS) entry which is preliminary data.</text>
</comment>
<name>A0AC60Q9E7_IXOPE</name>
<evidence type="ECO:0000313" key="2">
    <source>
        <dbReference type="Proteomes" id="UP000805193"/>
    </source>
</evidence>
<dbReference type="EMBL" id="JABSTQ010009382">
    <property type="protein sequence ID" value="KAG0429779.1"/>
    <property type="molecule type" value="Genomic_DNA"/>
</dbReference>
<protein>
    <submittedName>
        <fullName evidence="1">Uncharacterized protein</fullName>
    </submittedName>
</protein>
<dbReference type="Proteomes" id="UP000805193">
    <property type="component" value="Unassembled WGS sequence"/>
</dbReference>